<evidence type="ECO:0000313" key="1">
    <source>
        <dbReference type="EMBL" id="KXB41333.1"/>
    </source>
</evidence>
<dbReference type="AlphaFoldDB" id="A0A133YDX7"/>
<sequence>MGIGLVGLLIVFILAIAYLWGNEISTPLSVKEIMPANKTHQDGRVLSLKVKGNYYLDDFLNEGGVNNDRELIDFSTRKITNGLLKLSIQQAKIACSSYTAQSENAETCFARNYDMKETHIALVETHPKNDYASISTVDLSFWA</sequence>
<protein>
    <submittedName>
        <fullName evidence="1">Uncharacterized protein</fullName>
    </submittedName>
</protein>
<name>A0A133YDX7_9FIRM</name>
<dbReference type="Proteomes" id="UP000070080">
    <property type="component" value="Unassembled WGS sequence"/>
</dbReference>
<dbReference type="STRING" id="1497955.HMPREF1872_00712"/>
<proteinExistence type="predicted"/>
<keyword evidence="2" id="KW-1185">Reference proteome</keyword>
<comment type="caution">
    <text evidence="1">The sequence shown here is derived from an EMBL/GenBank/DDBJ whole genome shotgun (WGS) entry which is preliminary data.</text>
</comment>
<organism evidence="1 2">
    <name type="scientific">Amygdalobacter nucleatus</name>
    <dbReference type="NCBI Taxonomy" id="3029274"/>
    <lineage>
        <taxon>Bacteria</taxon>
        <taxon>Bacillati</taxon>
        <taxon>Bacillota</taxon>
        <taxon>Clostridia</taxon>
        <taxon>Eubacteriales</taxon>
        <taxon>Oscillospiraceae</taxon>
        <taxon>Amygdalobacter</taxon>
    </lineage>
</organism>
<reference evidence="2" key="1">
    <citation type="submission" date="2016-01" db="EMBL/GenBank/DDBJ databases">
        <authorList>
            <person name="Mitreva M."/>
            <person name="Pepin K.H."/>
            <person name="Mihindukulasuriya K.A."/>
            <person name="Fulton R."/>
            <person name="Fronick C."/>
            <person name="O'Laughlin M."/>
            <person name="Miner T."/>
            <person name="Herter B."/>
            <person name="Rosa B.A."/>
            <person name="Cordes M."/>
            <person name="Tomlinson C."/>
            <person name="Wollam A."/>
            <person name="Palsikar V.B."/>
            <person name="Mardis E.R."/>
            <person name="Wilson R.K."/>
        </authorList>
    </citation>
    <scope>NUCLEOTIDE SEQUENCE [LARGE SCALE GENOMIC DNA]</scope>
    <source>
        <strain evidence="2">KA00274</strain>
    </source>
</reference>
<gene>
    <name evidence="1" type="ORF">HMPREF1872_00712</name>
</gene>
<evidence type="ECO:0000313" key="2">
    <source>
        <dbReference type="Proteomes" id="UP000070080"/>
    </source>
</evidence>
<accession>A0A133YDX7</accession>
<dbReference type="EMBL" id="LSCV01000017">
    <property type="protein sequence ID" value="KXB41333.1"/>
    <property type="molecule type" value="Genomic_DNA"/>
</dbReference>